<dbReference type="EMBL" id="JACEFO010001687">
    <property type="protein sequence ID" value="KAF8721113.1"/>
    <property type="molecule type" value="Genomic_DNA"/>
</dbReference>
<gene>
    <name evidence="5" type="ORF">HU200_023531</name>
</gene>
<feature type="repeat" description="PPR" evidence="3">
    <location>
        <begin position="443"/>
        <end position="477"/>
    </location>
</feature>
<evidence type="ECO:0008006" key="7">
    <source>
        <dbReference type="Google" id="ProtNLM"/>
    </source>
</evidence>
<feature type="repeat" description="PPR" evidence="3">
    <location>
        <begin position="224"/>
        <end position="258"/>
    </location>
</feature>
<dbReference type="InterPro" id="IPR051114">
    <property type="entry name" value="Mito_RNA_Proc_CCM1"/>
</dbReference>
<feature type="repeat" description="PPR" evidence="3">
    <location>
        <begin position="295"/>
        <end position="329"/>
    </location>
</feature>
<feature type="repeat" description="PPR" evidence="3">
    <location>
        <begin position="259"/>
        <end position="293"/>
    </location>
</feature>
<dbReference type="PANTHER" id="PTHR47934">
    <property type="entry name" value="PENTATRICOPEPTIDE REPEAT-CONTAINING PROTEIN PET309, MITOCHONDRIAL"/>
    <property type="match status" value="1"/>
</dbReference>
<dbReference type="GO" id="GO:0005739">
    <property type="term" value="C:mitochondrion"/>
    <property type="evidence" value="ECO:0007669"/>
    <property type="project" value="TreeGrafter"/>
</dbReference>
<dbReference type="Gene3D" id="1.25.40.10">
    <property type="entry name" value="Tetratricopeptide repeat domain"/>
    <property type="match status" value="3"/>
</dbReference>
<sequence length="571" mass="61616">MASLYHHSSLPLPPPHQLQAPEPSSRVAPLSNRASTTLQSLPHHGSALPRPAAAPSALACHCMAPPRDHHDAELLRALHYNGNGTLHRDPTPPPQILDSRSGGPAGDGDGDGDGRSRRPPRLYARDFARRIMELPVEERVKVLDLLQRDDADAAALTVSDYNDILAALARAGDHASAVALFRAMPVAPDAHSFATAVQCLCRQGAPDEAKLALDEMLARGFRPGVATFSAVVACLCKRGRVTKAMEVFDAMREIGCEPTIRTYNSLVGGLCYVGRLEEALDLLNNLKGSPTTPPDIYTFTIVLDGFCKVGRTDEATAIFHDAIRMGLSPTNFTYNALLNGHCKEGNPLKAFALLMDMCGSDDRACPPDRVSFGIVLAALLRAGEVAAAWQVYKRMERAGFEADVRALDTLARGLCRRCAADASALGDAREVFGKVVASGHEPVSYTYCLMAQALARGGEVDAAVALLEEMVRKGYALRKRAYTDVVRALCDMGRARDALRVLVLVMVVRDFVPGRNAFDALLGELGRQGRWTDAMAVYAAAVKRGVVVPLKHLSREEAQHVRLGVPQWPVA</sequence>
<dbReference type="NCBIfam" id="TIGR00756">
    <property type="entry name" value="PPR"/>
    <property type="match status" value="7"/>
</dbReference>
<dbReference type="InterPro" id="IPR002885">
    <property type="entry name" value="PPR_rpt"/>
</dbReference>
<dbReference type="GO" id="GO:0003729">
    <property type="term" value="F:mRNA binding"/>
    <property type="evidence" value="ECO:0007669"/>
    <property type="project" value="TreeGrafter"/>
</dbReference>
<dbReference type="PANTHER" id="PTHR47934:SF6">
    <property type="entry name" value="MITOCHONDRIAL GROUP I INTRON SPLICING FACTOR CCM1-RELATED"/>
    <property type="match status" value="1"/>
</dbReference>
<evidence type="ECO:0000313" key="6">
    <source>
        <dbReference type="Proteomes" id="UP000636709"/>
    </source>
</evidence>
<feature type="repeat" description="PPR" evidence="3">
    <location>
        <begin position="368"/>
        <end position="402"/>
    </location>
</feature>
<protein>
    <recommendedName>
        <fullName evidence="7">Pentatricopeptide repeat-containing protein</fullName>
    </recommendedName>
</protein>
<evidence type="ECO:0000313" key="5">
    <source>
        <dbReference type="EMBL" id="KAF8721113.1"/>
    </source>
</evidence>
<dbReference type="PROSITE" id="PS51375">
    <property type="entry name" value="PPR"/>
    <property type="match status" value="7"/>
</dbReference>
<dbReference type="InterPro" id="IPR011990">
    <property type="entry name" value="TPR-like_helical_dom_sf"/>
</dbReference>
<proteinExistence type="predicted"/>
<dbReference type="Pfam" id="PF13041">
    <property type="entry name" value="PPR_2"/>
    <property type="match status" value="3"/>
</dbReference>
<keyword evidence="2" id="KW-0809">Transit peptide</keyword>
<evidence type="ECO:0000256" key="2">
    <source>
        <dbReference type="ARBA" id="ARBA00022946"/>
    </source>
</evidence>
<feature type="repeat" description="PPR" evidence="3">
    <location>
        <begin position="189"/>
        <end position="223"/>
    </location>
</feature>
<evidence type="ECO:0000256" key="1">
    <source>
        <dbReference type="ARBA" id="ARBA00022737"/>
    </source>
</evidence>
<dbReference type="OrthoDB" id="185373at2759"/>
<comment type="caution">
    <text evidence="5">The sequence shown here is derived from an EMBL/GenBank/DDBJ whole genome shotgun (WGS) entry which is preliminary data.</text>
</comment>
<feature type="region of interest" description="Disordered" evidence="4">
    <location>
        <begin position="83"/>
        <end position="120"/>
    </location>
</feature>
<reference evidence="5" key="1">
    <citation type="submission" date="2020-07" db="EMBL/GenBank/DDBJ databases">
        <title>Genome sequence and genetic diversity analysis of an under-domesticated orphan crop, white fonio (Digitaria exilis).</title>
        <authorList>
            <person name="Bennetzen J.L."/>
            <person name="Chen S."/>
            <person name="Ma X."/>
            <person name="Wang X."/>
            <person name="Yssel A.E.J."/>
            <person name="Chaluvadi S.R."/>
            <person name="Johnson M."/>
            <person name="Gangashetty P."/>
            <person name="Hamidou F."/>
            <person name="Sanogo M.D."/>
            <person name="Zwaenepoel A."/>
            <person name="Wallace J."/>
            <person name="Van De Peer Y."/>
            <person name="Van Deynze A."/>
        </authorList>
    </citation>
    <scope>NUCLEOTIDE SEQUENCE</scope>
    <source>
        <tissue evidence="5">Leaves</tissue>
    </source>
</reference>
<accession>A0A835EXQ7</accession>
<dbReference type="SUPFAM" id="SSF48452">
    <property type="entry name" value="TPR-like"/>
    <property type="match status" value="1"/>
</dbReference>
<organism evidence="5 6">
    <name type="scientific">Digitaria exilis</name>
    <dbReference type="NCBI Taxonomy" id="1010633"/>
    <lineage>
        <taxon>Eukaryota</taxon>
        <taxon>Viridiplantae</taxon>
        <taxon>Streptophyta</taxon>
        <taxon>Embryophyta</taxon>
        <taxon>Tracheophyta</taxon>
        <taxon>Spermatophyta</taxon>
        <taxon>Magnoliopsida</taxon>
        <taxon>Liliopsida</taxon>
        <taxon>Poales</taxon>
        <taxon>Poaceae</taxon>
        <taxon>PACMAD clade</taxon>
        <taxon>Panicoideae</taxon>
        <taxon>Panicodae</taxon>
        <taxon>Paniceae</taxon>
        <taxon>Anthephorinae</taxon>
        <taxon>Digitaria</taxon>
    </lineage>
</organism>
<dbReference type="GO" id="GO:0006396">
    <property type="term" value="P:RNA processing"/>
    <property type="evidence" value="ECO:0007669"/>
    <property type="project" value="TreeGrafter"/>
</dbReference>
<dbReference type="Pfam" id="PF01535">
    <property type="entry name" value="PPR"/>
    <property type="match status" value="3"/>
</dbReference>
<keyword evidence="6" id="KW-1185">Reference proteome</keyword>
<dbReference type="GO" id="GO:0007005">
    <property type="term" value="P:mitochondrion organization"/>
    <property type="evidence" value="ECO:0007669"/>
    <property type="project" value="TreeGrafter"/>
</dbReference>
<keyword evidence="1" id="KW-0677">Repeat</keyword>
<dbReference type="Proteomes" id="UP000636709">
    <property type="component" value="Unassembled WGS sequence"/>
</dbReference>
<evidence type="ECO:0000256" key="3">
    <source>
        <dbReference type="PROSITE-ProRule" id="PRU00708"/>
    </source>
</evidence>
<feature type="region of interest" description="Disordered" evidence="4">
    <location>
        <begin position="1"/>
        <end position="51"/>
    </location>
</feature>
<feature type="compositionally biased region" description="Low complexity" evidence="4">
    <location>
        <begin position="1"/>
        <end position="10"/>
    </location>
</feature>
<dbReference type="AlphaFoldDB" id="A0A835EXQ7"/>
<name>A0A835EXQ7_9POAL</name>
<feature type="repeat" description="PPR" evidence="3">
    <location>
        <begin position="330"/>
        <end position="364"/>
    </location>
</feature>
<evidence type="ECO:0000256" key="4">
    <source>
        <dbReference type="SAM" id="MobiDB-lite"/>
    </source>
</evidence>